<protein>
    <submittedName>
        <fullName evidence="1">Uncharacterized protein</fullName>
    </submittedName>
</protein>
<evidence type="ECO:0000313" key="1">
    <source>
        <dbReference type="EMBL" id="KAK3721785.1"/>
    </source>
</evidence>
<name>A0ACC3NU89_9PEZI</name>
<organism evidence="1 2">
    <name type="scientific">Vermiconidia calcicola</name>
    <dbReference type="NCBI Taxonomy" id="1690605"/>
    <lineage>
        <taxon>Eukaryota</taxon>
        <taxon>Fungi</taxon>
        <taxon>Dikarya</taxon>
        <taxon>Ascomycota</taxon>
        <taxon>Pezizomycotina</taxon>
        <taxon>Dothideomycetes</taxon>
        <taxon>Dothideomycetidae</taxon>
        <taxon>Mycosphaerellales</taxon>
        <taxon>Extremaceae</taxon>
        <taxon>Vermiconidia</taxon>
    </lineage>
</organism>
<accession>A0ACC3NU89</accession>
<sequence length="623" mass="70769">MSNINECMACCDDDKTLIQLCFEHAICGNCLHHMVRLAITDENHYPLTCGGLSCNPIDNIEVDQLLLNGNDDDRQLLHRWWFKLEEYSVPAANRIYCASQECCSARGQSRFINPGVFDGQPAVICPDCDSITCRLCSELIANHEEHVCKGDDHDAAVVAYVETIPEGDRWLWQKCFSCRSWIEKAEACNHITCRCSAQFCLICGREWEQGHASCPHGCPHYAKPTYDEDGFNQLGFHKDTGLDRQGYSADPYGAHEVDGYAMDDRGNEFFDWGYGEYPVYGEDGYDQWGHDGDGFDRDGYNELGFHWDGYDRDGYYEDGYNDEGYNRQGYDRRGLDADAYFDDGYDWAGFDRHGMSMQHLPQAWYDEEGFDPFGVDVWGYTRAGYDYDMRDVDGYDVDGFDVRGFDRDGYDIDGYDKGGLNRSWRDREGYCCRGYDRHHKNRAGELEPGWEIAPSGGIRRVVSDGASAELMDCEHRTRWSYGCSTCSLCEYDSDVFIFVCQDCSARLCRECNTTSPEEHRANARRRHLWPGSDSFGIDGMFERLERSMALAEEMAIPAPVMRRHSICGPCGGYEGKKLGDAEEGDAEEGGAEEGGDREGGAEEQRQPVVYDQQHQPVVYDSGW</sequence>
<gene>
    <name evidence="1" type="ORF">LTR37_002950</name>
</gene>
<evidence type="ECO:0000313" key="2">
    <source>
        <dbReference type="Proteomes" id="UP001281147"/>
    </source>
</evidence>
<keyword evidence="2" id="KW-1185">Reference proteome</keyword>
<dbReference type="Proteomes" id="UP001281147">
    <property type="component" value="Unassembled WGS sequence"/>
</dbReference>
<reference evidence="1" key="1">
    <citation type="submission" date="2023-07" db="EMBL/GenBank/DDBJ databases">
        <title>Black Yeasts Isolated from many extreme environments.</title>
        <authorList>
            <person name="Coleine C."/>
            <person name="Stajich J.E."/>
            <person name="Selbmann L."/>
        </authorList>
    </citation>
    <scope>NUCLEOTIDE SEQUENCE</scope>
    <source>
        <strain evidence="1">CCFEE 5714</strain>
    </source>
</reference>
<comment type="caution">
    <text evidence="1">The sequence shown here is derived from an EMBL/GenBank/DDBJ whole genome shotgun (WGS) entry which is preliminary data.</text>
</comment>
<dbReference type="EMBL" id="JAUTXU010000016">
    <property type="protein sequence ID" value="KAK3721785.1"/>
    <property type="molecule type" value="Genomic_DNA"/>
</dbReference>
<proteinExistence type="predicted"/>